<gene>
    <name evidence="1" type="ORF">WJX73_010490</name>
</gene>
<dbReference type="Proteomes" id="UP001465755">
    <property type="component" value="Unassembled WGS sequence"/>
</dbReference>
<evidence type="ECO:0000313" key="2">
    <source>
        <dbReference type="Proteomes" id="UP001465755"/>
    </source>
</evidence>
<proteinExistence type="predicted"/>
<sequence length="90" mass="9939">MATSKVTSRVEKSSVIKTLRQQVSVLGVGQLPRSYRVLARTVRQRRYLSTPDTCTLDLKLQGTTGFERTGTLSGPRSPVVDCSCHQRCKG</sequence>
<evidence type="ECO:0000313" key="1">
    <source>
        <dbReference type="EMBL" id="KAK9809381.1"/>
    </source>
</evidence>
<organism evidence="1 2">
    <name type="scientific">Symbiochloris irregularis</name>
    <dbReference type="NCBI Taxonomy" id="706552"/>
    <lineage>
        <taxon>Eukaryota</taxon>
        <taxon>Viridiplantae</taxon>
        <taxon>Chlorophyta</taxon>
        <taxon>core chlorophytes</taxon>
        <taxon>Trebouxiophyceae</taxon>
        <taxon>Trebouxiales</taxon>
        <taxon>Trebouxiaceae</taxon>
        <taxon>Symbiochloris</taxon>
    </lineage>
</organism>
<protein>
    <submittedName>
        <fullName evidence="1">Uncharacterized protein</fullName>
    </submittedName>
</protein>
<comment type="caution">
    <text evidence="1">The sequence shown here is derived from an EMBL/GenBank/DDBJ whole genome shotgun (WGS) entry which is preliminary data.</text>
</comment>
<dbReference type="AlphaFoldDB" id="A0AAW1P7K7"/>
<name>A0AAW1P7K7_9CHLO</name>
<reference evidence="1 2" key="1">
    <citation type="journal article" date="2024" name="Nat. Commun.">
        <title>Phylogenomics reveals the evolutionary origins of lichenization in chlorophyte algae.</title>
        <authorList>
            <person name="Puginier C."/>
            <person name="Libourel C."/>
            <person name="Otte J."/>
            <person name="Skaloud P."/>
            <person name="Haon M."/>
            <person name="Grisel S."/>
            <person name="Petersen M."/>
            <person name="Berrin J.G."/>
            <person name="Delaux P.M."/>
            <person name="Dal Grande F."/>
            <person name="Keller J."/>
        </authorList>
    </citation>
    <scope>NUCLEOTIDE SEQUENCE [LARGE SCALE GENOMIC DNA]</scope>
    <source>
        <strain evidence="1 2">SAG 2036</strain>
    </source>
</reference>
<keyword evidence="2" id="KW-1185">Reference proteome</keyword>
<accession>A0AAW1P7K7</accession>
<dbReference type="EMBL" id="JALJOQ010000021">
    <property type="protein sequence ID" value="KAK9809381.1"/>
    <property type="molecule type" value="Genomic_DNA"/>
</dbReference>